<evidence type="ECO:0000256" key="1">
    <source>
        <dbReference type="SAM" id="MobiDB-lite"/>
    </source>
</evidence>
<dbReference type="EMBL" id="CAUOFW020005413">
    <property type="protein sequence ID" value="CAK9169989.1"/>
    <property type="molecule type" value="Genomic_DNA"/>
</dbReference>
<sequence>MPDKGEHSGKDNVDHNGEDFLPKESIQQKDIEKILGTSPHEVLEVSSNTEPNEVSNYLGPKHIAKAQEMQCEVHENLESRAKAINLTNQQLRELDEGQGLRISSGVQEPSVLAHILWTLR</sequence>
<name>A0ABC8TF81_9AQUA</name>
<evidence type="ECO:0000313" key="2">
    <source>
        <dbReference type="EMBL" id="CAK9167913.1"/>
    </source>
</evidence>
<reference evidence="2 4" key="1">
    <citation type="submission" date="2024-02" db="EMBL/GenBank/DDBJ databases">
        <authorList>
            <person name="Vignale AGUSTIN F."/>
            <person name="Sosa J E."/>
            <person name="Modenutti C."/>
        </authorList>
    </citation>
    <scope>NUCLEOTIDE SEQUENCE [LARGE SCALE GENOMIC DNA]</scope>
</reference>
<keyword evidence="4" id="KW-1185">Reference proteome</keyword>
<gene>
    <name evidence="2" type="ORF">ILEXP_LOCUS37228</name>
    <name evidence="3" type="ORF">ILEXP_LOCUS39480</name>
</gene>
<accession>A0ABC8TF81</accession>
<dbReference type="EMBL" id="CAUOFW020004958">
    <property type="protein sequence ID" value="CAK9167913.1"/>
    <property type="molecule type" value="Genomic_DNA"/>
</dbReference>
<evidence type="ECO:0000313" key="3">
    <source>
        <dbReference type="EMBL" id="CAK9169989.1"/>
    </source>
</evidence>
<proteinExistence type="predicted"/>
<comment type="caution">
    <text evidence="2">The sequence shown here is derived from an EMBL/GenBank/DDBJ whole genome shotgun (WGS) entry which is preliminary data.</text>
</comment>
<dbReference type="Proteomes" id="UP001642360">
    <property type="component" value="Unassembled WGS sequence"/>
</dbReference>
<feature type="region of interest" description="Disordered" evidence="1">
    <location>
        <begin position="1"/>
        <end position="26"/>
    </location>
</feature>
<organism evidence="2 4">
    <name type="scientific">Ilex paraguariensis</name>
    <name type="common">yerba mate</name>
    <dbReference type="NCBI Taxonomy" id="185542"/>
    <lineage>
        <taxon>Eukaryota</taxon>
        <taxon>Viridiplantae</taxon>
        <taxon>Streptophyta</taxon>
        <taxon>Embryophyta</taxon>
        <taxon>Tracheophyta</taxon>
        <taxon>Spermatophyta</taxon>
        <taxon>Magnoliopsida</taxon>
        <taxon>eudicotyledons</taxon>
        <taxon>Gunneridae</taxon>
        <taxon>Pentapetalae</taxon>
        <taxon>asterids</taxon>
        <taxon>campanulids</taxon>
        <taxon>Aquifoliales</taxon>
        <taxon>Aquifoliaceae</taxon>
        <taxon>Ilex</taxon>
    </lineage>
</organism>
<evidence type="ECO:0000313" key="4">
    <source>
        <dbReference type="Proteomes" id="UP001642360"/>
    </source>
</evidence>
<dbReference type="AlphaFoldDB" id="A0ABC8TF81"/>
<protein>
    <submittedName>
        <fullName evidence="2">Uncharacterized protein</fullName>
    </submittedName>
</protein>